<dbReference type="AlphaFoldDB" id="A0A224Z0K9"/>
<name>A0A224Z0K9_9ACAR</name>
<dbReference type="EMBL" id="GFPF01008967">
    <property type="protein sequence ID" value="MAA20113.1"/>
    <property type="molecule type" value="Transcribed_RNA"/>
</dbReference>
<proteinExistence type="predicted"/>
<sequence length="166" mass="18850">MARKEYYKNKFATVSNCPKKIWNRLNDLMGKTACHVPSALTLSNVEYSGAALADKFIEHFLSTGESSHKQDRRHEIDRYIASPVVSSIFLKSCSEHEVFTFLSNLDKFTAAEALQMKLRSNQARCPGAKCSGVFRSGDIGCPGQEVSYNIYKRELRRCHIIQPPWQ</sequence>
<reference evidence="1" key="1">
    <citation type="journal article" date="2017" name="Parasit. Vectors">
        <title>Sialotranscriptomics of Rhipicephalus zambeziensis reveals intricate expression profiles of secretory proteins and suggests tight temporal transcriptional regulation during blood-feeding.</title>
        <authorList>
            <person name="de Castro M.H."/>
            <person name="de Klerk D."/>
            <person name="Pienaar R."/>
            <person name="Rees D.J.G."/>
            <person name="Mans B.J."/>
        </authorList>
    </citation>
    <scope>NUCLEOTIDE SEQUENCE</scope>
    <source>
        <tissue evidence="1">Salivary glands</tissue>
    </source>
</reference>
<protein>
    <submittedName>
        <fullName evidence="1">Uncharacterized protein</fullName>
    </submittedName>
</protein>
<organism evidence="1">
    <name type="scientific">Rhipicephalus zambeziensis</name>
    <dbReference type="NCBI Taxonomy" id="60191"/>
    <lineage>
        <taxon>Eukaryota</taxon>
        <taxon>Metazoa</taxon>
        <taxon>Ecdysozoa</taxon>
        <taxon>Arthropoda</taxon>
        <taxon>Chelicerata</taxon>
        <taxon>Arachnida</taxon>
        <taxon>Acari</taxon>
        <taxon>Parasitiformes</taxon>
        <taxon>Ixodida</taxon>
        <taxon>Ixodoidea</taxon>
        <taxon>Ixodidae</taxon>
        <taxon>Rhipicephalinae</taxon>
        <taxon>Rhipicephalus</taxon>
        <taxon>Rhipicephalus</taxon>
    </lineage>
</organism>
<evidence type="ECO:0000313" key="1">
    <source>
        <dbReference type="EMBL" id="MAA20113.1"/>
    </source>
</evidence>
<accession>A0A224Z0K9</accession>